<protein>
    <recommendedName>
        <fullName evidence="1">Metallo-beta-lactamase domain-containing protein</fullName>
    </recommendedName>
</protein>
<evidence type="ECO:0000259" key="1">
    <source>
        <dbReference type="Pfam" id="PF12706"/>
    </source>
</evidence>
<dbReference type="InterPro" id="IPR001279">
    <property type="entry name" value="Metallo-B-lactamas"/>
</dbReference>
<dbReference type="Proteomes" id="UP000178735">
    <property type="component" value="Unassembled WGS sequence"/>
</dbReference>
<evidence type="ECO:0000313" key="2">
    <source>
        <dbReference type="EMBL" id="OGM05816.1"/>
    </source>
</evidence>
<dbReference type="SUPFAM" id="SSF56281">
    <property type="entry name" value="Metallo-hydrolase/oxidoreductase"/>
    <property type="match status" value="1"/>
</dbReference>
<evidence type="ECO:0000313" key="3">
    <source>
        <dbReference type="Proteomes" id="UP000178735"/>
    </source>
</evidence>
<dbReference type="Pfam" id="PF12706">
    <property type="entry name" value="Lactamase_B_2"/>
    <property type="match status" value="1"/>
</dbReference>
<dbReference type="EMBL" id="MGFH01000096">
    <property type="protein sequence ID" value="OGM05816.1"/>
    <property type="molecule type" value="Genomic_DNA"/>
</dbReference>
<comment type="caution">
    <text evidence="2">The sequence shown here is derived from an EMBL/GenBank/DDBJ whole genome shotgun (WGS) entry which is preliminary data.</text>
</comment>
<dbReference type="CDD" id="cd07715">
    <property type="entry name" value="TaR3-like_MBL-fold"/>
    <property type="match status" value="1"/>
</dbReference>
<gene>
    <name evidence="2" type="ORF">A2008_03005</name>
</gene>
<dbReference type="AlphaFoldDB" id="A0A1F7WST3"/>
<proteinExistence type="predicted"/>
<dbReference type="Gene3D" id="3.60.15.10">
    <property type="entry name" value="Ribonuclease Z/Hydroxyacylglutathione hydrolase-like"/>
    <property type="match status" value="1"/>
</dbReference>
<sequence length="330" mass="37592">MRFTFWGVRGSIPAPGKSTVKYGGNTSCIEIFIKDRNQVVIFDAGTGIRELGNSLMTRYKPGTLSCNIFLTHTHWDHVQGFPFFTPAFIGGNSFNVYGPVTSSINDGNQKPYLSLKDLFIEQMRYQYFPVKLDEMKAESKFTEIKEGHYEIDGLKIQTKTLNHPVLCMGYRLSVNGIDDLVYCTDSEPYVNYFMNNSSEMPDDLFDPLFYQTLKSKLSDPIGIEKLSLAMQENLNLVNFCRGARALIYDSQYKKNEYPTKINWGHSRIDDAVSIACRAEVETLFLFHHDPTRSDSQIEEMIDYARELAASRFGNKTINIVAAEEGQSFEL</sequence>
<dbReference type="InterPro" id="IPR036866">
    <property type="entry name" value="RibonucZ/Hydroxyglut_hydro"/>
</dbReference>
<dbReference type="PANTHER" id="PTHR42663:SF4">
    <property type="entry name" value="SLL1036 PROTEIN"/>
    <property type="match status" value="1"/>
</dbReference>
<dbReference type="STRING" id="1817813.A2008_03005"/>
<dbReference type="PANTHER" id="PTHR42663">
    <property type="entry name" value="HYDROLASE C777.06C-RELATED-RELATED"/>
    <property type="match status" value="1"/>
</dbReference>
<organism evidence="2 3">
    <name type="scientific">Candidatus Wallbacteria bacterium GWC2_49_35</name>
    <dbReference type="NCBI Taxonomy" id="1817813"/>
    <lineage>
        <taxon>Bacteria</taxon>
        <taxon>Candidatus Walliibacteriota</taxon>
    </lineage>
</organism>
<reference evidence="2 3" key="1">
    <citation type="journal article" date="2016" name="Nat. Commun.">
        <title>Thousands of microbial genomes shed light on interconnected biogeochemical processes in an aquifer system.</title>
        <authorList>
            <person name="Anantharaman K."/>
            <person name="Brown C.T."/>
            <person name="Hug L.A."/>
            <person name="Sharon I."/>
            <person name="Castelle C.J."/>
            <person name="Probst A.J."/>
            <person name="Thomas B.C."/>
            <person name="Singh A."/>
            <person name="Wilkins M.J."/>
            <person name="Karaoz U."/>
            <person name="Brodie E.L."/>
            <person name="Williams K.H."/>
            <person name="Hubbard S.S."/>
            <person name="Banfield J.F."/>
        </authorList>
    </citation>
    <scope>NUCLEOTIDE SEQUENCE [LARGE SCALE GENOMIC DNA]</scope>
</reference>
<feature type="domain" description="Metallo-beta-lactamase" evidence="1">
    <location>
        <begin position="40"/>
        <end position="187"/>
    </location>
</feature>
<name>A0A1F7WST3_9BACT</name>
<accession>A0A1F7WST3</accession>